<protein>
    <submittedName>
        <fullName evidence="2">Steroid dehydrogenase 4</fullName>
    </submittedName>
</protein>
<name>A0A6P5JX20_PHACI</name>
<accession>A0A6P5JX20</accession>
<keyword evidence="1" id="KW-1185">Reference proteome</keyword>
<dbReference type="InParanoid" id="A0A6P5JX20"/>
<dbReference type="KEGG" id="pcw:110204027"/>
<proteinExistence type="predicted"/>
<evidence type="ECO:0000313" key="1">
    <source>
        <dbReference type="Proteomes" id="UP000515140"/>
    </source>
</evidence>
<evidence type="ECO:0000313" key="2">
    <source>
        <dbReference type="RefSeq" id="XP_020836054.1"/>
    </source>
</evidence>
<gene>
    <name evidence="2" type="primary">LOC110204027</name>
</gene>
<dbReference type="Proteomes" id="UP000515140">
    <property type="component" value="Unplaced"/>
</dbReference>
<dbReference type="AlphaFoldDB" id="A0A6P5JX20"/>
<dbReference type="GeneID" id="110204027"/>
<sequence>MNSFSRAVAFKYQSSGVIIQTLTPMAVSSNLSHMPPTKFLVKSSDDFAREALDTVGVSNFTWGVFPTLCPRFVAMAPELQLQIHHPDSDVLLLSVQCIQKILKKLWEGGGLNWRPFVGGGVMTAAGGGKRGANRGVSSAWLIPLSCFLGSL</sequence>
<organism evidence="1 2">
    <name type="scientific">Phascolarctos cinereus</name>
    <name type="common">Koala</name>
    <dbReference type="NCBI Taxonomy" id="38626"/>
    <lineage>
        <taxon>Eukaryota</taxon>
        <taxon>Metazoa</taxon>
        <taxon>Chordata</taxon>
        <taxon>Craniata</taxon>
        <taxon>Vertebrata</taxon>
        <taxon>Euteleostomi</taxon>
        <taxon>Mammalia</taxon>
        <taxon>Metatheria</taxon>
        <taxon>Diprotodontia</taxon>
        <taxon>Phascolarctidae</taxon>
        <taxon>Phascolarctos</taxon>
    </lineage>
</organism>
<dbReference type="RefSeq" id="XP_020836054.1">
    <property type="nucleotide sequence ID" value="XM_020980395.1"/>
</dbReference>
<reference evidence="2" key="1">
    <citation type="submission" date="2025-08" db="UniProtKB">
        <authorList>
            <consortium name="RefSeq"/>
        </authorList>
    </citation>
    <scope>IDENTIFICATION</scope>
    <source>
        <tissue evidence="2">Spleen</tissue>
    </source>
</reference>